<comment type="catalytic activity">
    <reaction evidence="9">
        <text>(sulfur carrier)-H + L-cysteine = (sulfur carrier)-SH + L-alanine</text>
        <dbReference type="Rhea" id="RHEA:43892"/>
        <dbReference type="Rhea" id="RHEA-COMP:14737"/>
        <dbReference type="Rhea" id="RHEA-COMP:14739"/>
        <dbReference type="ChEBI" id="CHEBI:29917"/>
        <dbReference type="ChEBI" id="CHEBI:35235"/>
        <dbReference type="ChEBI" id="CHEBI:57972"/>
        <dbReference type="ChEBI" id="CHEBI:64428"/>
        <dbReference type="EC" id="2.8.1.7"/>
    </reaction>
</comment>
<comment type="cofactor">
    <cofactor evidence="1 10">
        <name>pyridoxal 5'-phosphate</name>
        <dbReference type="ChEBI" id="CHEBI:597326"/>
    </cofactor>
</comment>
<dbReference type="InterPro" id="IPR015421">
    <property type="entry name" value="PyrdxlP-dep_Trfase_major"/>
</dbReference>
<dbReference type="PANTHER" id="PTHR11601:SF34">
    <property type="entry name" value="CYSTEINE DESULFURASE"/>
    <property type="match status" value="1"/>
</dbReference>
<evidence type="ECO:0000256" key="7">
    <source>
        <dbReference type="ARBA" id="ARBA00023004"/>
    </source>
</evidence>
<accession>A0A1I5RIG7</accession>
<evidence type="ECO:0000256" key="6">
    <source>
        <dbReference type="ARBA" id="ARBA00022898"/>
    </source>
</evidence>
<dbReference type="PIRSF" id="PIRSF005572">
    <property type="entry name" value="NifS"/>
    <property type="match status" value="1"/>
</dbReference>
<reference evidence="12 13" key="1">
    <citation type="submission" date="2016-10" db="EMBL/GenBank/DDBJ databases">
        <authorList>
            <person name="de Groot N.N."/>
        </authorList>
    </citation>
    <scope>NUCLEOTIDE SEQUENCE [LARGE SCALE GENOMIC DNA]</scope>
    <source>
        <strain evidence="13">E92,LMG 26720,CCM 7988</strain>
    </source>
</reference>
<protein>
    <recommendedName>
        <fullName evidence="3">cysteine desulfurase</fullName>
        <ecNumber evidence="3">2.8.1.7</ecNumber>
    </recommendedName>
</protein>
<proteinExistence type="inferred from homology"/>
<dbReference type="InterPro" id="IPR015422">
    <property type="entry name" value="PyrdxlP-dep_Trfase_small"/>
</dbReference>
<dbReference type="InterPro" id="IPR020578">
    <property type="entry name" value="Aminotrans_V_PyrdxlP_BS"/>
</dbReference>
<keyword evidence="13" id="KW-1185">Reference proteome</keyword>
<dbReference type="OrthoDB" id="9804366at2"/>
<sequence length="396" mass="43575">MEIYCDSAATTALDPEVLDAMLPYLTRHYGNASSSHKFGKKAKDALEESRQTVADLLNVSSEDIFFTSGATEADNLAISGSIRTYDIQHVITSRIEHKAVLQILGQYSQEENLKVSFVKLDNKGNPDLSHLEELLNENPLSLVSLMHGNNEIGNLNNLAYISNLCQEYEAVFHSDTTQSIGKYRYNLKNLPLDFMVGSAHKFHGPKGAGFIYINKYRRIKPHILGGAQERGTRGGTENIAGIVGLAKALSLAYENFEKNQDYVLSLKRYFLNSLKNSGIADISFNGESDSPDKSLGNILSVAFPGLHTGGSLVSRLDAYDIAVSGGSACSNLLNAGSHVLRALQRNLDKDNVRFSFSRYNTFSEVDHIVSVIQEVYRKEEIFSKKTSGKSTLVGAF</sequence>
<dbReference type="GO" id="GO:0046872">
    <property type="term" value="F:metal ion binding"/>
    <property type="evidence" value="ECO:0007669"/>
    <property type="project" value="UniProtKB-KW"/>
</dbReference>
<dbReference type="Gene3D" id="3.90.1150.10">
    <property type="entry name" value="Aspartate Aminotransferase, domain 1"/>
    <property type="match status" value="1"/>
</dbReference>
<evidence type="ECO:0000259" key="11">
    <source>
        <dbReference type="Pfam" id="PF00266"/>
    </source>
</evidence>
<evidence type="ECO:0000256" key="4">
    <source>
        <dbReference type="ARBA" id="ARBA00022679"/>
    </source>
</evidence>
<evidence type="ECO:0000256" key="9">
    <source>
        <dbReference type="ARBA" id="ARBA00050776"/>
    </source>
</evidence>
<dbReference type="EC" id="2.8.1.7" evidence="3"/>
<evidence type="ECO:0000256" key="5">
    <source>
        <dbReference type="ARBA" id="ARBA00022723"/>
    </source>
</evidence>
<name>A0A1I5RIG7_9BACT</name>
<evidence type="ECO:0000256" key="8">
    <source>
        <dbReference type="ARBA" id="ARBA00023014"/>
    </source>
</evidence>
<dbReference type="PROSITE" id="PS00595">
    <property type="entry name" value="AA_TRANSFER_CLASS_5"/>
    <property type="match status" value="1"/>
</dbReference>
<dbReference type="InterPro" id="IPR015424">
    <property type="entry name" value="PyrdxlP-dep_Trfase"/>
</dbReference>
<keyword evidence="7" id="KW-0408">Iron</keyword>
<dbReference type="RefSeq" id="WP_092015282.1">
    <property type="nucleotide sequence ID" value="NZ_FOXH01000004.1"/>
</dbReference>
<dbReference type="GO" id="GO:0051536">
    <property type="term" value="F:iron-sulfur cluster binding"/>
    <property type="evidence" value="ECO:0007669"/>
    <property type="project" value="UniProtKB-KW"/>
</dbReference>
<keyword evidence="8" id="KW-0411">Iron-sulfur</keyword>
<evidence type="ECO:0000256" key="1">
    <source>
        <dbReference type="ARBA" id="ARBA00001933"/>
    </source>
</evidence>
<keyword evidence="6" id="KW-0663">Pyridoxal phosphate</keyword>
<evidence type="ECO:0000256" key="10">
    <source>
        <dbReference type="RuleBase" id="RU004504"/>
    </source>
</evidence>
<dbReference type="Gene3D" id="3.40.640.10">
    <property type="entry name" value="Type I PLP-dependent aspartate aminotransferase-like (Major domain)"/>
    <property type="match status" value="1"/>
</dbReference>
<dbReference type="Proteomes" id="UP000199306">
    <property type="component" value="Unassembled WGS sequence"/>
</dbReference>
<dbReference type="Pfam" id="PF00266">
    <property type="entry name" value="Aminotran_5"/>
    <property type="match status" value="1"/>
</dbReference>
<dbReference type="InterPro" id="IPR016454">
    <property type="entry name" value="Cysteine_dSase"/>
</dbReference>
<evidence type="ECO:0000313" key="13">
    <source>
        <dbReference type="Proteomes" id="UP000199306"/>
    </source>
</evidence>
<dbReference type="SUPFAM" id="SSF53383">
    <property type="entry name" value="PLP-dependent transferases"/>
    <property type="match status" value="1"/>
</dbReference>
<feature type="domain" description="Aminotransferase class V" evidence="11">
    <location>
        <begin position="3"/>
        <end position="367"/>
    </location>
</feature>
<gene>
    <name evidence="12" type="ORF">SAMN04515674_10493</name>
</gene>
<dbReference type="Gene3D" id="1.10.260.50">
    <property type="match status" value="1"/>
</dbReference>
<comment type="similarity">
    <text evidence="2">Belongs to the class-V pyridoxal-phosphate-dependent aminotransferase family. NifS/IscS subfamily.</text>
</comment>
<keyword evidence="4" id="KW-0808">Transferase</keyword>
<organism evidence="12 13">
    <name type="scientific">Pseudarcicella hirudinis</name>
    <dbReference type="NCBI Taxonomy" id="1079859"/>
    <lineage>
        <taxon>Bacteria</taxon>
        <taxon>Pseudomonadati</taxon>
        <taxon>Bacteroidota</taxon>
        <taxon>Cytophagia</taxon>
        <taxon>Cytophagales</taxon>
        <taxon>Flectobacillaceae</taxon>
        <taxon>Pseudarcicella</taxon>
    </lineage>
</organism>
<dbReference type="InterPro" id="IPR000192">
    <property type="entry name" value="Aminotrans_V_dom"/>
</dbReference>
<evidence type="ECO:0000256" key="3">
    <source>
        <dbReference type="ARBA" id="ARBA00012239"/>
    </source>
</evidence>
<dbReference type="PANTHER" id="PTHR11601">
    <property type="entry name" value="CYSTEINE DESULFURYLASE FAMILY MEMBER"/>
    <property type="match status" value="1"/>
</dbReference>
<evidence type="ECO:0000313" key="12">
    <source>
        <dbReference type="EMBL" id="SFP58312.1"/>
    </source>
</evidence>
<evidence type="ECO:0000256" key="2">
    <source>
        <dbReference type="ARBA" id="ARBA00006490"/>
    </source>
</evidence>
<dbReference type="STRING" id="1079859.SAMN04515674_10493"/>
<keyword evidence="5" id="KW-0479">Metal-binding</keyword>
<dbReference type="AlphaFoldDB" id="A0A1I5RIG7"/>
<dbReference type="GO" id="GO:0031071">
    <property type="term" value="F:cysteine desulfurase activity"/>
    <property type="evidence" value="ECO:0007669"/>
    <property type="project" value="UniProtKB-EC"/>
</dbReference>
<dbReference type="EMBL" id="FOXH01000004">
    <property type="protein sequence ID" value="SFP58312.1"/>
    <property type="molecule type" value="Genomic_DNA"/>
</dbReference>